<reference evidence="2" key="1">
    <citation type="submission" date="2020-02" db="EMBL/GenBank/DDBJ databases">
        <authorList>
            <person name="Meier V. D."/>
        </authorList>
    </citation>
    <scope>NUCLEOTIDE SEQUENCE</scope>
    <source>
        <strain evidence="2">AVDCRST_MAG08</strain>
    </source>
</reference>
<evidence type="ECO:0000313" key="2">
    <source>
        <dbReference type="EMBL" id="CAA9210537.1"/>
    </source>
</evidence>
<feature type="compositionally biased region" description="Basic and acidic residues" evidence="1">
    <location>
        <begin position="53"/>
        <end position="80"/>
    </location>
</feature>
<feature type="compositionally biased region" description="Basic and acidic residues" evidence="1">
    <location>
        <begin position="149"/>
        <end position="159"/>
    </location>
</feature>
<dbReference type="EMBL" id="CADCTG010000011">
    <property type="protein sequence ID" value="CAA9210537.1"/>
    <property type="molecule type" value="Genomic_DNA"/>
</dbReference>
<feature type="region of interest" description="Disordered" evidence="1">
    <location>
        <begin position="1"/>
        <end position="286"/>
    </location>
</feature>
<proteinExistence type="predicted"/>
<gene>
    <name evidence="2" type="ORF">AVDCRST_MAG08-88</name>
</gene>
<feature type="compositionally biased region" description="Basic and acidic residues" evidence="1">
    <location>
        <begin position="119"/>
        <end position="132"/>
    </location>
</feature>
<feature type="compositionally biased region" description="Basic and acidic residues" evidence="1">
    <location>
        <begin position="191"/>
        <end position="216"/>
    </location>
</feature>
<feature type="non-terminal residue" evidence="2">
    <location>
        <position position="328"/>
    </location>
</feature>
<feature type="compositionally biased region" description="Basic and acidic residues" evidence="1">
    <location>
        <begin position="261"/>
        <end position="272"/>
    </location>
</feature>
<feature type="compositionally biased region" description="Basic and acidic residues" evidence="1">
    <location>
        <begin position="169"/>
        <end position="179"/>
    </location>
</feature>
<sequence>ADQLHRRERRPRGAGRRARPRGAAPRGLDRPAQPNARGGAASPGRAAPGGADARGDAGDRELLPPLPRGRDAVPHRELPLRRRGRRVRLHRHHLRARQRQPRHRALRHAARLRGVRRPLPKDAQDPARRAGRGDAAPVRAGGGPLGRHPGADRLGHGPREPGGLPHRPRQGEGHHEGRRPQRHPHHARAGGRGDDARQRDAARPVAHPELRQRREGGGGPQGEPGAHQDARARRAEPGGARELPEQQGAVPAGRRARHHQRPAERHHQDLHRGLGGADAADPHRQHLRHELRRHAGTALDGRLPVRPRADGDLRRGAGLLLQAERVAL</sequence>
<accession>A0A6J4GZZ3</accession>
<feature type="compositionally biased region" description="Basic residues" evidence="1">
    <location>
        <begin position="81"/>
        <end position="118"/>
    </location>
</feature>
<feature type="non-terminal residue" evidence="2">
    <location>
        <position position="1"/>
    </location>
</feature>
<protein>
    <submittedName>
        <fullName evidence="2">Magnesium and cobalt transport protein CorA</fullName>
    </submittedName>
</protein>
<organism evidence="2">
    <name type="scientific">uncultured Acetobacteraceae bacterium</name>
    <dbReference type="NCBI Taxonomy" id="169975"/>
    <lineage>
        <taxon>Bacteria</taxon>
        <taxon>Pseudomonadati</taxon>
        <taxon>Pseudomonadota</taxon>
        <taxon>Alphaproteobacteria</taxon>
        <taxon>Acetobacterales</taxon>
        <taxon>Acetobacteraceae</taxon>
        <taxon>environmental samples</taxon>
    </lineage>
</organism>
<evidence type="ECO:0000256" key="1">
    <source>
        <dbReference type="SAM" id="MobiDB-lite"/>
    </source>
</evidence>
<feature type="compositionally biased region" description="Low complexity" evidence="1">
    <location>
        <begin position="21"/>
        <end position="51"/>
    </location>
</feature>
<feature type="compositionally biased region" description="Basic and acidic residues" evidence="1">
    <location>
        <begin position="226"/>
        <end position="236"/>
    </location>
</feature>
<feature type="compositionally biased region" description="Basic residues" evidence="1">
    <location>
        <begin position="180"/>
        <end position="189"/>
    </location>
</feature>
<name>A0A6J4GZZ3_9PROT</name>
<feature type="compositionally biased region" description="Basic residues" evidence="1">
    <location>
        <begin position="1"/>
        <end position="20"/>
    </location>
</feature>
<dbReference type="AlphaFoldDB" id="A0A6J4GZZ3"/>